<evidence type="ECO:0000313" key="2">
    <source>
        <dbReference type="EMBL" id="MDV2477419.1"/>
    </source>
</evidence>
<keyword evidence="3" id="KW-1185">Reference proteome</keyword>
<evidence type="ECO:0000256" key="1">
    <source>
        <dbReference type="SAM" id="MobiDB-lite"/>
    </source>
</evidence>
<proteinExistence type="predicted"/>
<comment type="caution">
    <text evidence="2">The sequence shown here is derived from an EMBL/GenBank/DDBJ whole genome shotgun (WGS) entry which is preliminary data.</text>
</comment>
<organism evidence="2 3">
    <name type="scientific">Rhodococcus zopfii</name>
    <dbReference type="NCBI Taxonomy" id="43772"/>
    <lineage>
        <taxon>Bacteria</taxon>
        <taxon>Bacillati</taxon>
        <taxon>Actinomycetota</taxon>
        <taxon>Actinomycetes</taxon>
        <taxon>Mycobacteriales</taxon>
        <taxon>Nocardiaceae</taxon>
        <taxon>Rhodococcus</taxon>
    </lineage>
</organism>
<dbReference type="EMBL" id="WBMO01000005">
    <property type="protein sequence ID" value="MDV2477419.1"/>
    <property type="molecule type" value="Genomic_DNA"/>
</dbReference>
<gene>
    <name evidence="2" type="ORF">F8M49_22215</name>
</gene>
<protein>
    <submittedName>
        <fullName evidence="2">Uncharacterized protein</fullName>
    </submittedName>
</protein>
<accession>A0ABU3WTU2</accession>
<evidence type="ECO:0000313" key="3">
    <source>
        <dbReference type="Proteomes" id="UP001275440"/>
    </source>
</evidence>
<sequence>MVVKPDLPDNPGPITGRGDPLAVQVDVRGDQSARCRTRSSRGAAPVLSPGDPEPWPGAQIAYGTIVWDLVDNSAFHHRNLVSRNTVRRPVAHELVNIGGDGKTETTETVPGSETCRICTRLRAPSAAIPSGAGRGVARR</sequence>
<feature type="region of interest" description="Disordered" evidence="1">
    <location>
        <begin position="31"/>
        <end position="55"/>
    </location>
</feature>
<name>A0ABU3WTU2_9NOCA</name>
<reference evidence="2 3" key="1">
    <citation type="submission" date="2019-10" db="EMBL/GenBank/DDBJ databases">
        <title>Draft Genome Assembly of Rhodococcus zopfii DSM44189.</title>
        <authorList>
            <person name="Sutton J.M."/>
            <person name="Akob D.M."/>
            <person name="Bushman T.J."/>
        </authorList>
    </citation>
    <scope>NUCLEOTIDE SEQUENCE [LARGE SCALE GENOMIC DNA]</scope>
    <source>
        <strain evidence="2 3">DSM 44189</strain>
    </source>
</reference>
<dbReference type="Proteomes" id="UP001275440">
    <property type="component" value="Unassembled WGS sequence"/>
</dbReference>
<feature type="region of interest" description="Disordered" evidence="1">
    <location>
        <begin position="1"/>
        <end position="20"/>
    </location>
</feature>